<dbReference type="GO" id="GO:0005096">
    <property type="term" value="F:GTPase activator activity"/>
    <property type="evidence" value="ECO:0007669"/>
    <property type="project" value="InterPro"/>
</dbReference>
<dbReference type="InterPro" id="IPR027244">
    <property type="entry name" value="IML1"/>
</dbReference>
<dbReference type="Pfam" id="PF19418">
    <property type="entry name" value="DEPDC5_CTD"/>
    <property type="match status" value="1"/>
</dbReference>
<dbReference type="EnsemblMetazoa" id="ACHR008676-RA">
    <property type="protein sequence ID" value="ACHR008676-PA"/>
    <property type="gene ID" value="ACHR008676"/>
</dbReference>
<organism evidence="3 4">
    <name type="scientific">Anopheles christyi</name>
    <dbReference type="NCBI Taxonomy" id="43041"/>
    <lineage>
        <taxon>Eukaryota</taxon>
        <taxon>Metazoa</taxon>
        <taxon>Ecdysozoa</taxon>
        <taxon>Arthropoda</taxon>
        <taxon>Hexapoda</taxon>
        <taxon>Insecta</taxon>
        <taxon>Pterygota</taxon>
        <taxon>Neoptera</taxon>
        <taxon>Endopterygota</taxon>
        <taxon>Diptera</taxon>
        <taxon>Nematocera</taxon>
        <taxon>Culicoidea</taxon>
        <taxon>Culicidae</taxon>
        <taxon>Anophelinae</taxon>
        <taxon>Anopheles</taxon>
    </lineage>
</organism>
<feature type="compositionally biased region" description="Basic residues" evidence="1">
    <location>
        <begin position="263"/>
        <end position="283"/>
    </location>
</feature>
<sequence length="912" mass="103579">MPACLPITTDYFPDKRSLHNDYVVSDYTLLPEDFNADYAQNRAVYKKPLSTDEVFKELVSQRLAQGFQLIVLPDKSVTNPPHAPCCGGHLQTPSYISTASSVLRRQPPQEAMKEYLLSIGRIFHRITLSGSAITVTRYRPRHPYPPINVDYRYRFHAPQHDTYEVSGVHFTTEKLENFNWNYMDQYICTRGDTDYPLHENMKYWRYRMYLLPKDDPAMKKILDGTVRRCDIYHEDSPFPPERQICNDFVRFVEAHLNKIKKLQPAKKARGCPHQTHLTRRRHSTSILSRPPPNQVCENEILTKLPSIPLLSRSSPLVTTPQPFRDRVFSNRLPEKSRFRLVVVCTLRLPGPTKTLSLFLAPHSYSILTRTGSKVLDKTGSAVQAPSPVGSGAIGSTGPATTPNSNTSSNGPATPNTPGIGSPLMMVSSVGGRTTVDGVPLSTLNTATEQGLLEDGDDFSGEGGKLKPTATLQEIFDALRHPVHGVGFLAPAQSMPSCTFVSYDAINWLQNRIEGPCKPVEILEEMRRNRLICHASGDFNKPILPGFCLYYIVRQEKDVPEYVPPLGDLAAFENEWMEVEIRHPDLTRPVDPHDRGVPTFLRESLDRPDEEDDGQLYKQTHLEIDVGSKSDRTEWGHARYHQRMIPGHAYEVVVQWITASGPIVYDLIYGWCRKAQPCGFQLVTIPADPLAEPFTEKSDPLRGPIFVPLDIDCLKQHRSCLFQEFAKETWPTRLLLFQEAIVRRFGFMRCTVETKTGSNQISLDYQYVHCSGNMFLQVPNPNVGLRSRQRLASGGSNFKKPIAFINRYSASYESQMVAPSSHEPSYITRHVTGAKGSAKDESEVIRRTGFLWSWNHMIPNKKWKSLVIAQTDDLFQLKMLRDFKEFCANTDQRLVTFWESCWELKEKASLERT</sequence>
<proteinExistence type="predicted"/>
<dbReference type="GO" id="GO:1990130">
    <property type="term" value="C:GATOR1 complex"/>
    <property type="evidence" value="ECO:0007669"/>
    <property type="project" value="TreeGrafter"/>
</dbReference>
<dbReference type="STRING" id="43041.A0A182KD39"/>
<protein>
    <recommendedName>
        <fullName evidence="2">DEPDC5 C-terminal domain-containing protein</fullName>
    </recommendedName>
</protein>
<name>A0A182KD39_9DIPT</name>
<dbReference type="GO" id="GO:0005765">
    <property type="term" value="C:lysosomal membrane"/>
    <property type="evidence" value="ECO:0007669"/>
    <property type="project" value="TreeGrafter"/>
</dbReference>
<dbReference type="CDD" id="cd04449">
    <property type="entry name" value="DEP_DEPDC5-like"/>
    <property type="match status" value="1"/>
</dbReference>
<evidence type="ECO:0000256" key="1">
    <source>
        <dbReference type="SAM" id="MobiDB-lite"/>
    </source>
</evidence>
<feature type="region of interest" description="Disordered" evidence="1">
    <location>
        <begin position="263"/>
        <end position="289"/>
    </location>
</feature>
<keyword evidence="4" id="KW-1185">Reference proteome</keyword>
<dbReference type="PANTHER" id="PTHR13179:SF8">
    <property type="entry name" value="GATOR COMPLEX PROTEIN DEPDC5"/>
    <property type="match status" value="1"/>
</dbReference>
<reference evidence="4" key="1">
    <citation type="submission" date="2013-03" db="EMBL/GenBank/DDBJ databases">
        <title>The Genome Sequence of Anopheles christyi ACHKN1017.</title>
        <authorList>
            <consortium name="The Broad Institute Genomics Platform"/>
            <person name="Neafsey D.E."/>
            <person name="Besansky N."/>
            <person name="Walker B."/>
            <person name="Young S.K."/>
            <person name="Zeng Q."/>
            <person name="Gargeya S."/>
            <person name="Fitzgerald M."/>
            <person name="Haas B."/>
            <person name="Abouelleil A."/>
            <person name="Allen A.W."/>
            <person name="Alvarado L."/>
            <person name="Arachchi H.M."/>
            <person name="Berlin A.M."/>
            <person name="Chapman S.B."/>
            <person name="Gainer-Dewar J."/>
            <person name="Goldberg J."/>
            <person name="Griggs A."/>
            <person name="Gujja S."/>
            <person name="Hansen M."/>
            <person name="Howarth C."/>
            <person name="Imamovic A."/>
            <person name="Ireland A."/>
            <person name="Larimer J."/>
            <person name="McCowan C."/>
            <person name="Murphy C."/>
            <person name="Pearson M."/>
            <person name="Poon T.W."/>
            <person name="Priest M."/>
            <person name="Roberts A."/>
            <person name="Saif S."/>
            <person name="Shea T."/>
            <person name="Sisk P."/>
            <person name="Sykes S."/>
            <person name="Wortman J."/>
            <person name="Nusbaum C."/>
            <person name="Birren B."/>
        </authorList>
    </citation>
    <scope>NUCLEOTIDE SEQUENCE [LARGE SCALE GENOMIC DNA]</scope>
    <source>
        <strain evidence="4">ACHKN1017</strain>
    </source>
</reference>
<dbReference type="InterPro" id="IPR045838">
    <property type="entry name" value="DEPDC5_CTD"/>
</dbReference>
<reference evidence="3" key="2">
    <citation type="submission" date="2020-05" db="UniProtKB">
        <authorList>
            <consortium name="EnsemblMetazoa"/>
        </authorList>
    </citation>
    <scope>IDENTIFICATION</scope>
    <source>
        <strain evidence="3">ACHKN1017</strain>
    </source>
</reference>
<feature type="compositionally biased region" description="Polar residues" evidence="1">
    <location>
        <begin position="397"/>
        <end position="418"/>
    </location>
</feature>
<dbReference type="AlphaFoldDB" id="A0A182KD39"/>
<feature type="region of interest" description="Disordered" evidence="1">
    <location>
        <begin position="378"/>
        <end position="421"/>
    </location>
</feature>
<accession>A0A182KD39</accession>
<evidence type="ECO:0000313" key="4">
    <source>
        <dbReference type="Proteomes" id="UP000075881"/>
    </source>
</evidence>
<dbReference type="GO" id="GO:0010508">
    <property type="term" value="P:positive regulation of autophagy"/>
    <property type="evidence" value="ECO:0007669"/>
    <property type="project" value="TreeGrafter"/>
</dbReference>
<dbReference type="GO" id="GO:1904262">
    <property type="term" value="P:negative regulation of TORC1 signaling"/>
    <property type="evidence" value="ECO:0007669"/>
    <property type="project" value="TreeGrafter"/>
</dbReference>
<dbReference type="PANTHER" id="PTHR13179">
    <property type="entry name" value="DEP DOMAIN CONTAINING PROTEIN 5"/>
    <property type="match status" value="1"/>
</dbReference>
<dbReference type="GO" id="GO:0034198">
    <property type="term" value="P:cellular response to amino acid starvation"/>
    <property type="evidence" value="ECO:0007669"/>
    <property type="project" value="TreeGrafter"/>
</dbReference>
<dbReference type="Proteomes" id="UP000075881">
    <property type="component" value="Unassembled WGS sequence"/>
</dbReference>
<evidence type="ECO:0000313" key="3">
    <source>
        <dbReference type="EnsemblMetazoa" id="ACHR008676-PA"/>
    </source>
</evidence>
<feature type="domain" description="DEPDC5 C-terminal" evidence="2">
    <location>
        <begin position="615"/>
        <end position="890"/>
    </location>
</feature>
<dbReference type="VEuPathDB" id="VectorBase:ACHR008676"/>
<evidence type="ECO:0000259" key="2">
    <source>
        <dbReference type="Pfam" id="PF19418"/>
    </source>
</evidence>